<reference evidence="1 2" key="1">
    <citation type="submission" date="2016-01" db="EMBL/GenBank/DDBJ databases">
        <title>The new phylogeny of the genus Mycobacterium.</title>
        <authorList>
            <person name="Tarcisio F."/>
            <person name="Conor M."/>
            <person name="Antonella G."/>
            <person name="Elisabetta G."/>
            <person name="Giulia F.S."/>
            <person name="Sara T."/>
            <person name="Anna F."/>
            <person name="Clotilde B."/>
            <person name="Roberto B."/>
            <person name="Veronica D.S."/>
            <person name="Fabio R."/>
            <person name="Monica P."/>
            <person name="Olivier J."/>
            <person name="Enrico T."/>
            <person name="Nicola S."/>
        </authorList>
    </citation>
    <scope>NUCLEOTIDE SEQUENCE [LARGE SCALE GENOMIC DNA]</scope>
    <source>
        <strain evidence="1 2">ATCC 27353</strain>
    </source>
</reference>
<evidence type="ECO:0000313" key="1">
    <source>
        <dbReference type="EMBL" id="ORV43376.1"/>
    </source>
</evidence>
<organism evidence="1 2">
    <name type="scientific">Mycolicibacter engbaekii</name>
    <dbReference type="NCBI Taxonomy" id="188915"/>
    <lineage>
        <taxon>Bacteria</taxon>
        <taxon>Bacillati</taxon>
        <taxon>Actinomycetota</taxon>
        <taxon>Actinomycetes</taxon>
        <taxon>Mycobacteriales</taxon>
        <taxon>Mycobacteriaceae</taxon>
        <taxon>Mycolicibacter</taxon>
    </lineage>
</organism>
<comment type="caution">
    <text evidence="1">The sequence shown here is derived from an EMBL/GenBank/DDBJ whole genome shotgun (WGS) entry which is preliminary data.</text>
</comment>
<evidence type="ECO:0000313" key="2">
    <source>
        <dbReference type="Proteomes" id="UP000193465"/>
    </source>
</evidence>
<proteinExistence type="predicted"/>
<keyword evidence="2" id="KW-1185">Reference proteome</keyword>
<dbReference type="AlphaFoldDB" id="A0A1X1TFQ5"/>
<dbReference type="EMBL" id="LQOT01000057">
    <property type="protein sequence ID" value="ORV43376.1"/>
    <property type="molecule type" value="Genomic_DNA"/>
</dbReference>
<accession>A0A1X1TFQ5</accession>
<dbReference type="Proteomes" id="UP000193465">
    <property type="component" value="Unassembled WGS sequence"/>
</dbReference>
<gene>
    <name evidence="1" type="ORF">AWC02_15360</name>
</gene>
<name>A0A1X1TFQ5_9MYCO</name>
<protein>
    <submittedName>
        <fullName evidence="1">Uncharacterized protein</fullName>
    </submittedName>
</protein>
<sequence>MMRFSEPHALFAADLLTECASTFLQMTRGLDVGLELAASSAASERRAATALHARRDRDTLVAAAAYIAWIGDHIRQQTARVRIADVEAAARYCDPGTDEMALRQREIAEARATADSFASLHLAPTPPPRPGELQGELHPGILAQLERAREWCEQAIWAASQSNTTAMEAVGSRLRVLLFWVSGQCSAP</sequence>